<dbReference type="GO" id="GO:0003700">
    <property type="term" value="F:DNA-binding transcription factor activity"/>
    <property type="evidence" value="ECO:0007669"/>
    <property type="project" value="InterPro"/>
</dbReference>
<proteinExistence type="predicted"/>
<accession>K9E887</accession>
<evidence type="ECO:0000259" key="4">
    <source>
        <dbReference type="PROSITE" id="PS01124"/>
    </source>
</evidence>
<feature type="domain" description="HTH araC/xylS-type" evidence="4">
    <location>
        <begin position="173"/>
        <end position="271"/>
    </location>
</feature>
<dbReference type="PATRIC" id="fig|742727.4.peg.542"/>
<dbReference type="OrthoDB" id="1372329at2"/>
<dbReference type="SUPFAM" id="SSF46689">
    <property type="entry name" value="Homeodomain-like"/>
    <property type="match status" value="1"/>
</dbReference>
<evidence type="ECO:0000256" key="3">
    <source>
        <dbReference type="ARBA" id="ARBA00023163"/>
    </source>
</evidence>
<dbReference type="AlphaFoldDB" id="K9E887"/>
<dbReference type="eggNOG" id="COG2207">
    <property type="taxonomic scope" value="Bacteria"/>
</dbReference>
<dbReference type="GO" id="GO:0043565">
    <property type="term" value="F:sequence-specific DNA binding"/>
    <property type="evidence" value="ECO:0007669"/>
    <property type="project" value="InterPro"/>
</dbReference>
<gene>
    <name evidence="5" type="ORF">HMPREF9447_00541</name>
</gene>
<dbReference type="PANTHER" id="PTHR43280">
    <property type="entry name" value="ARAC-FAMILY TRANSCRIPTIONAL REGULATOR"/>
    <property type="match status" value="1"/>
</dbReference>
<dbReference type="InterPro" id="IPR020449">
    <property type="entry name" value="Tscrpt_reg_AraC-type_HTH"/>
</dbReference>
<dbReference type="SMART" id="SM00342">
    <property type="entry name" value="HTH_ARAC"/>
    <property type="match status" value="1"/>
</dbReference>
<keyword evidence="1" id="KW-0805">Transcription regulation</keyword>
<evidence type="ECO:0000256" key="1">
    <source>
        <dbReference type="ARBA" id="ARBA00023015"/>
    </source>
</evidence>
<dbReference type="PROSITE" id="PS01124">
    <property type="entry name" value="HTH_ARAC_FAMILY_2"/>
    <property type="match status" value="1"/>
</dbReference>
<dbReference type="Pfam" id="PF12833">
    <property type="entry name" value="HTH_18"/>
    <property type="match status" value="1"/>
</dbReference>
<keyword evidence="3" id="KW-0804">Transcription</keyword>
<evidence type="ECO:0000256" key="2">
    <source>
        <dbReference type="ARBA" id="ARBA00023125"/>
    </source>
</evidence>
<organism evidence="5 6">
    <name type="scientific">Bacteroides oleiciplenus YIT 12058</name>
    <dbReference type="NCBI Taxonomy" id="742727"/>
    <lineage>
        <taxon>Bacteria</taxon>
        <taxon>Pseudomonadati</taxon>
        <taxon>Bacteroidota</taxon>
        <taxon>Bacteroidia</taxon>
        <taxon>Bacteroidales</taxon>
        <taxon>Bacteroidaceae</taxon>
        <taxon>Bacteroides</taxon>
    </lineage>
</organism>
<dbReference type="PRINTS" id="PR00032">
    <property type="entry name" value="HTHARAC"/>
</dbReference>
<dbReference type="Gene3D" id="1.10.10.60">
    <property type="entry name" value="Homeodomain-like"/>
    <property type="match status" value="1"/>
</dbReference>
<name>K9E887_9BACE</name>
<dbReference type="HOGENOM" id="CLU_000445_88_2_10"/>
<evidence type="ECO:0000313" key="6">
    <source>
        <dbReference type="Proteomes" id="UP000009872"/>
    </source>
</evidence>
<dbReference type="STRING" id="742727.HMPREF9447_00541"/>
<dbReference type="Proteomes" id="UP000009872">
    <property type="component" value="Unassembled WGS sequence"/>
</dbReference>
<dbReference type="PANTHER" id="PTHR43280:SF32">
    <property type="entry name" value="TRANSCRIPTIONAL REGULATORY PROTEIN"/>
    <property type="match status" value="1"/>
</dbReference>
<dbReference type="EMBL" id="ADLF01000002">
    <property type="protein sequence ID" value="EKU92091.1"/>
    <property type="molecule type" value="Genomic_DNA"/>
</dbReference>
<dbReference type="InterPro" id="IPR009057">
    <property type="entry name" value="Homeodomain-like_sf"/>
</dbReference>
<evidence type="ECO:0000313" key="5">
    <source>
        <dbReference type="EMBL" id="EKU92091.1"/>
    </source>
</evidence>
<reference evidence="5 6" key="1">
    <citation type="submission" date="2012-09" db="EMBL/GenBank/DDBJ databases">
        <title>The Genome Sequence of Bacteroides oleiciplenus YIT 12058.</title>
        <authorList>
            <consortium name="The Broad Institute Genome Sequencing Platform"/>
            <person name="Earl A."/>
            <person name="Ward D."/>
            <person name="Feldgarden M."/>
            <person name="Gevers D."/>
            <person name="Morotomi M."/>
            <person name="Walker B."/>
            <person name="Young S.K."/>
            <person name="Zeng Q."/>
            <person name="Gargeya S."/>
            <person name="Fitzgerald M."/>
            <person name="Haas B."/>
            <person name="Abouelleil A."/>
            <person name="Alvarado L."/>
            <person name="Arachchi H.M."/>
            <person name="Berlin A.M."/>
            <person name="Chapman S.B."/>
            <person name="Goldberg J."/>
            <person name="Griggs A."/>
            <person name="Gujja S."/>
            <person name="Hansen M."/>
            <person name="Howarth C."/>
            <person name="Imamovic A."/>
            <person name="Larimer J."/>
            <person name="McCowen C."/>
            <person name="Montmayeur A."/>
            <person name="Murphy C."/>
            <person name="Neiman D."/>
            <person name="Pearson M."/>
            <person name="Priest M."/>
            <person name="Roberts A."/>
            <person name="Saif S."/>
            <person name="Shea T."/>
            <person name="Sisk P."/>
            <person name="Sykes S."/>
            <person name="Wortman J."/>
            <person name="Nusbaum C."/>
            <person name="Birren B."/>
        </authorList>
    </citation>
    <scope>NUCLEOTIDE SEQUENCE [LARGE SCALE GENOMIC DNA]</scope>
    <source>
        <strain evidence="5 6">YIT 12058</strain>
    </source>
</reference>
<sequence>MAGGAMNHIGDDFCIYEISYHPLLEYPFKISEYSCYICLEGESKGAIDLSPFCLKPSSLAVNVPGQLLEQYAMSKDFRAIGITMSREFVSSLGLPYNFYLDRMLRNAPILELKPAILQSMLSYCSMVQRLLAKERPYQMETLRHLTCAFFYGFSSYFQMSESRPPSNEEFIMKRFMTEVKEHYHTQRRVLFYADRLHFSTGYLSTVIKNVSGKSPLEWIDDFVAKEACALLKNTNLTVQQISHELGFPSQSFFGKFFKRMTGFSPKEYRDK</sequence>
<dbReference type="InterPro" id="IPR018060">
    <property type="entry name" value="HTH_AraC"/>
</dbReference>
<keyword evidence="2" id="KW-0238">DNA-binding</keyword>
<keyword evidence="6" id="KW-1185">Reference proteome</keyword>
<comment type="caution">
    <text evidence="5">The sequence shown here is derived from an EMBL/GenBank/DDBJ whole genome shotgun (WGS) entry which is preliminary data.</text>
</comment>
<protein>
    <recommendedName>
        <fullName evidence="4">HTH araC/xylS-type domain-containing protein</fullName>
    </recommendedName>
</protein>